<dbReference type="AlphaFoldDB" id="A0A1W1XUM3"/>
<dbReference type="InterPro" id="IPR009267">
    <property type="entry name" value="NTP_transf_6"/>
</dbReference>
<dbReference type="PANTHER" id="PTHR39166:SF1">
    <property type="entry name" value="BLL1166 PROTEIN"/>
    <property type="match status" value="1"/>
</dbReference>
<evidence type="ECO:0000313" key="2">
    <source>
        <dbReference type="Proteomes" id="UP000192761"/>
    </source>
</evidence>
<dbReference type="Proteomes" id="UP000192761">
    <property type="component" value="Unassembled WGS sequence"/>
</dbReference>
<dbReference type="EMBL" id="FWXD01000017">
    <property type="protein sequence ID" value="SMC27597.1"/>
    <property type="molecule type" value="Genomic_DNA"/>
</dbReference>
<keyword evidence="2" id="KW-1185">Reference proteome</keyword>
<proteinExistence type="predicted"/>
<gene>
    <name evidence="1" type="ORF">SAMN02745857_02915</name>
</gene>
<evidence type="ECO:0000313" key="1">
    <source>
        <dbReference type="EMBL" id="SMC27597.1"/>
    </source>
</evidence>
<dbReference type="Pfam" id="PF06042">
    <property type="entry name" value="NTP_transf_6"/>
    <property type="match status" value="1"/>
</dbReference>
<accession>A0A1W1XUM3</accession>
<name>A0A1W1XUM3_9NEIS</name>
<protein>
    <recommendedName>
        <fullName evidence="3">Nitrate reductase</fullName>
    </recommendedName>
</protein>
<dbReference type="PANTHER" id="PTHR39166">
    <property type="entry name" value="BLL1166 PROTEIN"/>
    <property type="match status" value="1"/>
</dbReference>
<reference evidence="1 2" key="1">
    <citation type="submission" date="2017-04" db="EMBL/GenBank/DDBJ databases">
        <authorList>
            <person name="Afonso C.L."/>
            <person name="Miller P.J."/>
            <person name="Scott M.A."/>
            <person name="Spackman E."/>
            <person name="Goraichik I."/>
            <person name="Dimitrov K.M."/>
            <person name="Suarez D.L."/>
            <person name="Swayne D.E."/>
        </authorList>
    </citation>
    <scope>NUCLEOTIDE SEQUENCE [LARGE SCALE GENOMIC DNA]</scope>
    <source>
        <strain evidence="1 2">DSM 23236</strain>
    </source>
</reference>
<organism evidence="1 2">
    <name type="scientific">Andreprevotia lacus DSM 23236</name>
    <dbReference type="NCBI Taxonomy" id="1121001"/>
    <lineage>
        <taxon>Bacteria</taxon>
        <taxon>Pseudomonadati</taxon>
        <taxon>Pseudomonadota</taxon>
        <taxon>Betaproteobacteria</taxon>
        <taxon>Neisseriales</taxon>
        <taxon>Chitinibacteraceae</taxon>
        <taxon>Andreprevotia</taxon>
    </lineage>
</organism>
<dbReference type="STRING" id="1121001.SAMN02745857_02915"/>
<evidence type="ECO:0008006" key="3">
    <source>
        <dbReference type="Google" id="ProtNLM"/>
    </source>
</evidence>
<sequence>MVDSPGVLQSMSEAVFLPQLASWLRSDTHRWAALQHAAALGLPDWCIAAGFVRNLAWDKLHGHAENTPLADIDLIYFDAADCSSERDHVLEAALTRSAPQYDWSVKNQARMHLRNHDAPYRDSVDAMSYWVSEEDAVAVRLEADGSLRWLGAFGIDKLQLLQITLNHKRPKHDDFERRIRDKGWLQRWPLLRVVR</sequence>